<dbReference type="Proteomes" id="UP000317318">
    <property type="component" value="Chromosome"/>
</dbReference>
<gene>
    <name evidence="1" type="ORF">Pan189_08900</name>
</gene>
<dbReference type="AlphaFoldDB" id="A0A517QY07"/>
<keyword evidence="2" id="KW-1185">Reference proteome</keyword>
<protein>
    <recommendedName>
        <fullName evidence="3">DUF1877 family protein</fullName>
    </recommendedName>
</protein>
<reference evidence="1 2" key="1">
    <citation type="submission" date="2019-02" db="EMBL/GenBank/DDBJ databases">
        <title>Deep-cultivation of Planctomycetes and their phenomic and genomic characterization uncovers novel biology.</title>
        <authorList>
            <person name="Wiegand S."/>
            <person name="Jogler M."/>
            <person name="Boedeker C."/>
            <person name="Pinto D."/>
            <person name="Vollmers J."/>
            <person name="Rivas-Marin E."/>
            <person name="Kohn T."/>
            <person name="Peeters S.H."/>
            <person name="Heuer A."/>
            <person name="Rast P."/>
            <person name="Oberbeckmann S."/>
            <person name="Bunk B."/>
            <person name="Jeske O."/>
            <person name="Meyerdierks A."/>
            <person name="Storesund J.E."/>
            <person name="Kallscheuer N."/>
            <person name="Luecker S."/>
            <person name="Lage O.M."/>
            <person name="Pohl T."/>
            <person name="Merkel B.J."/>
            <person name="Hornburger P."/>
            <person name="Mueller R.-W."/>
            <person name="Bruemmer F."/>
            <person name="Labrenz M."/>
            <person name="Spormann A.M."/>
            <person name="Op den Camp H."/>
            <person name="Overmann J."/>
            <person name="Amann R."/>
            <person name="Jetten M.S.M."/>
            <person name="Mascher T."/>
            <person name="Medema M.H."/>
            <person name="Devos D.P."/>
            <person name="Kaster A.-K."/>
            <person name="Ovreas L."/>
            <person name="Rohde M."/>
            <person name="Galperin M.Y."/>
            <person name="Jogler C."/>
        </authorList>
    </citation>
    <scope>NUCLEOTIDE SEQUENCE [LARGE SCALE GENOMIC DNA]</scope>
    <source>
        <strain evidence="1 2">Pan189</strain>
    </source>
</reference>
<proteinExistence type="predicted"/>
<sequence length="196" mass="22199">MATYLCIFVAPDHHIDFIKSNPDSLWAYVEGSMPEIQPKRLKRTLWQRLTGQSVAKQPAAVVPEDWPDSEAIMIGPEVNHRNVDLYHLLLNGTSEFVDGSGSIFQTWLTNHKHSAINLTGEDYAFKSEQLPKLAKLIAAVDPPAIKSRYTEWLRTQGETFEPSDDECDELVKEFSDFADSTRDVVNRHLGLIWVSS</sequence>
<dbReference type="RefSeq" id="WP_145362732.1">
    <property type="nucleotide sequence ID" value="NZ_CP036268.1"/>
</dbReference>
<accession>A0A517QY07</accession>
<dbReference type="KEGG" id="svp:Pan189_08900"/>
<dbReference type="OrthoDB" id="6262235at2"/>
<name>A0A517QY07_9PLAN</name>
<dbReference type="EMBL" id="CP036268">
    <property type="protein sequence ID" value="QDT36531.1"/>
    <property type="molecule type" value="Genomic_DNA"/>
</dbReference>
<evidence type="ECO:0000313" key="1">
    <source>
        <dbReference type="EMBL" id="QDT36531.1"/>
    </source>
</evidence>
<organism evidence="1 2">
    <name type="scientific">Stratiformator vulcanicus</name>
    <dbReference type="NCBI Taxonomy" id="2527980"/>
    <lineage>
        <taxon>Bacteria</taxon>
        <taxon>Pseudomonadati</taxon>
        <taxon>Planctomycetota</taxon>
        <taxon>Planctomycetia</taxon>
        <taxon>Planctomycetales</taxon>
        <taxon>Planctomycetaceae</taxon>
        <taxon>Stratiformator</taxon>
    </lineage>
</organism>
<evidence type="ECO:0008006" key="3">
    <source>
        <dbReference type="Google" id="ProtNLM"/>
    </source>
</evidence>
<evidence type="ECO:0000313" key="2">
    <source>
        <dbReference type="Proteomes" id="UP000317318"/>
    </source>
</evidence>